<dbReference type="STRING" id="264697.ABE28_018880"/>
<keyword evidence="2" id="KW-1185">Reference proteome</keyword>
<dbReference type="OrthoDB" id="2731896at2"/>
<accession>A0A1B3XTA3</accession>
<dbReference type="GO" id="GO:0030420">
    <property type="term" value="P:establishment of competence for transformation"/>
    <property type="evidence" value="ECO:0007669"/>
    <property type="project" value="InterPro"/>
</dbReference>
<dbReference type="KEGG" id="bmur:ABE28_018880"/>
<dbReference type="Pfam" id="PF06338">
    <property type="entry name" value="ComK"/>
    <property type="match status" value="1"/>
</dbReference>
<reference evidence="1 2" key="1">
    <citation type="submission" date="2016-08" db="EMBL/GenBank/DDBJ databases">
        <title>Complete genome sequence of Bacillus muralis G25-68, a strain with toxicity to nematodes.</title>
        <authorList>
            <person name="Zheng Z."/>
        </authorList>
    </citation>
    <scope>NUCLEOTIDE SEQUENCE [LARGE SCALE GENOMIC DNA]</scope>
    <source>
        <strain evidence="1 2">G25-68</strain>
    </source>
</reference>
<organism evidence="1 2">
    <name type="scientific">Peribacillus muralis</name>
    <dbReference type="NCBI Taxonomy" id="264697"/>
    <lineage>
        <taxon>Bacteria</taxon>
        <taxon>Bacillati</taxon>
        <taxon>Bacillota</taxon>
        <taxon>Bacilli</taxon>
        <taxon>Bacillales</taxon>
        <taxon>Bacillaceae</taxon>
        <taxon>Peribacillus</taxon>
    </lineage>
</organism>
<gene>
    <name evidence="1" type="ORF">ABE28_018880</name>
</gene>
<sequence>MMIRRKYVMNKETVAMMEHYDSNGAEQAMVVEGENTFLVAQPRLEILNHTLNHFGLDLDGGLAGAKSVLGGKYRLPVCINAQLGMVWFSSRSFRLVGGVWFSYIHVHDLEEMNEKETLVHTDYGHCLPVSLSKNQLIFKRDQASYLHTTFHERSLGKKNFYYEPGSGSTFCKEPGELHYRVKRKEE</sequence>
<name>A0A1B3XTA3_9BACI</name>
<dbReference type="EMBL" id="CP017080">
    <property type="protein sequence ID" value="AOH56437.1"/>
    <property type="molecule type" value="Genomic_DNA"/>
</dbReference>
<protein>
    <recommendedName>
        <fullName evidence="3">Competence protein</fullName>
    </recommendedName>
</protein>
<proteinExistence type="predicted"/>
<evidence type="ECO:0008006" key="3">
    <source>
        <dbReference type="Google" id="ProtNLM"/>
    </source>
</evidence>
<dbReference type="AlphaFoldDB" id="A0A1B3XTA3"/>
<evidence type="ECO:0000313" key="2">
    <source>
        <dbReference type="Proteomes" id="UP000077926"/>
    </source>
</evidence>
<evidence type="ECO:0000313" key="1">
    <source>
        <dbReference type="EMBL" id="AOH56437.1"/>
    </source>
</evidence>
<dbReference type="InterPro" id="IPR010461">
    <property type="entry name" value="ComK"/>
</dbReference>
<dbReference type="RefSeq" id="WP_064465428.1">
    <property type="nucleotide sequence ID" value="NZ_CP017080.1"/>
</dbReference>
<dbReference type="Proteomes" id="UP000077926">
    <property type="component" value="Chromosome"/>
</dbReference>